<proteinExistence type="predicted"/>
<reference evidence="1" key="1">
    <citation type="submission" date="2023-11" db="EMBL/GenBank/DDBJ databases">
        <authorList>
            <person name="De Vega J J."/>
            <person name="De Vega J J."/>
        </authorList>
    </citation>
    <scope>NUCLEOTIDE SEQUENCE</scope>
</reference>
<dbReference type="Proteomes" id="UP001295794">
    <property type="component" value="Unassembled WGS sequence"/>
</dbReference>
<comment type="caution">
    <text evidence="1">The sequence shown here is derived from an EMBL/GenBank/DDBJ whole genome shotgun (WGS) entry which is preliminary data.</text>
</comment>
<dbReference type="EMBL" id="CAVNYO010000397">
    <property type="protein sequence ID" value="CAK5273474.1"/>
    <property type="molecule type" value="Genomic_DNA"/>
</dbReference>
<organism evidence="1 2">
    <name type="scientific">Mycena citricolor</name>
    <dbReference type="NCBI Taxonomy" id="2018698"/>
    <lineage>
        <taxon>Eukaryota</taxon>
        <taxon>Fungi</taxon>
        <taxon>Dikarya</taxon>
        <taxon>Basidiomycota</taxon>
        <taxon>Agaricomycotina</taxon>
        <taxon>Agaricomycetes</taxon>
        <taxon>Agaricomycetidae</taxon>
        <taxon>Agaricales</taxon>
        <taxon>Marasmiineae</taxon>
        <taxon>Mycenaceae</taxon>
        <taxon>Mycena</taxon>
    </lineage>
</organism>
<name>A0AAD2K1F9_9AGAR</name>
<dbReference type="AlphaFoldDB" id="A0AAD2K1F9"/>
<sequence>MSPIIMEAVGLCAHYSARRVSSRHQYRRQGSRAQAVHRIIQGSGCFAERRTSIYELRARAIRTSVCPVHFDIHPISNPSCPPPSVLYSSPVPTKVWAI</sequence>
<evidence type="ECO:0000313" key="1">
    <source>
        <dbReference type="EMBL" id="CAK5273474.1"/>
    </source>
</evidence>
<gene>
    <name evidence="1" type="ORF">MYCIT1_LOCUS20005</name>
</gene>
<protein>
    <submittedName>
        <fullName evidence="1">Uncharacterized protein</fullName>
    </submittedName>
</protein>
<keyword evidence="2" id="KW-1185">Reference proteome</keyword>
<feature type="non-terminal residue" evidence="1">
    <location>
        <position position="98"/>
    </location>
</feature>
<evidence type="ECO:0000313" key="2">
    <source>
        <dbReference type="Proteomes" id="UP001295794"/>
    </source>
</evidence>
<accession>A0AAD2K1F9</accession>